<evidence type="ECO:0000313" key="3">
    <source>
        <dbReference type="Proteomes" id="UP000028537"/>
    </source>
</evidence>
<gene>
    <name evidence="2" type="primary">nifU</name>
    <name evidence="2" type="ORF">UDIV_2640</name>
</gene>
<proteinExistence type="predicted"/>
<organism evidence="2 3">
    <name type="scientific">Ureaplasma diversum NCTC 246</name>
    <dbReference type="NCBI Taxonomy" id="1188241"/>
    <lineage>
        <taxon>Bacteria</taxon>
        <taxon>Bacillati</taxon>
        <taxon>Mycoplasmatota</taxon>
        <taxon>Mycoplasmoidales</taxon>
        <taxon>Mycoplasmoidaceae</taxon>
        <taxon>Ureaplasma</taxon>
    </lineage>
</organism>
<dbReference type="OrthoDB" id="9804157at2"/>
<sequence length="148" mass="16802">MALSKDPLVLRSIIMEHYERPKYKLNQQQIEQLANHLTKHNKTESCIDDITIHLILENEMIKEVYFSGTGCAIATSSTDIICSSVLNSSIDQALNIIDNYLKMVSGDQYSEDHLNELIAFYNVKNQPNRIKCATIGIKTLKECLIDGR</sequence>
<dbReference type="EMBL" id="JFDP01000037">
    <property type="protein sequence ID" value="KEZ23611.1"/>
    <property type="molecule type" value="Genomic_DNA"/>
</dbReference>
<reference evidence="2 3" key="1">
    <citation type="submission" date="2014-02" db="EMBL/GenBank/DDBJ databases">
        <title>Genome sequence of Ureaplasma diversum strain 246.</title>
        <authorList>
            <person name="Sirand-Pugnet P."/>
            <person name="Breton M."/>
            <person name="Dordet-Frisoni E."/>
            <person name="Baranowski E."/>
            <person name="Barre A."/>
            <person name="Couture C."/>
            <person name="Dupuy V."/>
            <person name="Gaurivaud P."/>
            <person name="Jacob D."/>
            <person name="Lemaitre C."/>
            <person name="Manso-Silvan L."/>
            <person name="Nikolski M."/>
            <person name="Nouvel L.-X."/>
            <person name="Poumarat F."/>
            <person name="Tardy F."/>
            <person name="Thebault P."/>
            <person name="Theil S."/>
            <person name="Citti C."/>
            <person name="Thiaucourt F."/>
            <person name="Blanchard A."/>
        </authorList>
    </citation>
    <scope>NUCLEOTIDE SEQUENCE [LARGE SCALE GENOMIC DNA]</scope>
    <source>
        <strain evidence="2 3">NCTC 246</strain>
    </source>
</reference>
<evidence type="ECO:0000313" key="2">
    <source>
        <dbReference type="EMBL" id="KEZ23611.1"/>
    </source>
</evidence>
<dbReference type="Proteomes" id="UP000028537">
    <property type="component" value="Unassembled WGS sequence"/>
</dbReference>
<feature type="domain" description="NIF system FeS cluster assembly NifU N-terminal" evidence="1">
    <location>
        <begin position="13"/>
        <end position="98"/>
    </location>
</feature>
<dbReference type="GO" id="GO:0051536">
    <property type="term" value="F:iron-sulfur cluster binding"/>
    <property type="evidence" value="ECO:0007669"/>
    <property type="project" value="InterPro"/>
</dbReference>
<accession>A0A084F069</accession>
<dbReference type="GO" id="GO:0005506">
    <property type="term" value="F:iron ion binding"/>
    <property type="evidence" value="ECO:0007669"/>
    <property type="project" value="InterPro"/>
</dbReference>
<dbReference type="CDD" id="cd06664">
    <property type="entry name" value="IscU_like"/>
    <property type="match status" value="1"/>
</dbReference>
<evidence type="ECO:0000259" key="1">
    <source>
        <dbReference type="Pfam" id="PF01592"/>
    </source>
</evidence>
<name>A0A084F069_9BACT</name>
<keyword evidence="3" id="KW-1185">Reference proteome</keyword>
<dbReference type="NCBIfam" id="TIGR01994">
    <property type="entry name" value="SUF_scaf_2"/>
    <property type="match status" value="1"/>
</dbReference>
<dbReference type="AlphaFoldDB" id="A0A084F069"/>
<dbReference type="GO" id="GO:0016226">
    <property type="term" value="P:iron-sulfur cluster assembly"/>
    <property type="evidence" value="ECO:0007669"/>
    <property type="project" value="InterPro"/>
</dbReference>
<dbReference type="InterPro" id="IPR002871">
    <property type="entry name" value="NIF_FeS_clus_asmbl_NifU_N"/>
</dbReference>
<dbReference type="Gene3D" id="3.90.1010.10">
    <property type="match status" value="1"/>
</dbReference>
<dbReference type="Pfam" id="PF01592">
    <property type="entry name" value="NifU_N"/>
    <property type="match status" value="1"/>
</dbReference>
<protein>
    <submittedName>
        <fullName evidence="2">Nitrogen fixation protein NifU</fullName>
    </submittedName>
</protein>
<dbReference type="RefSeq" id="WP_038102338.1">
    <property type="nucleotide sequence ID" value="NZ_JFDP01000037.1"/>
</dbReference>
<dbReference type="SUPFAM" id="SSF82649">
    <property type="entry name" value="SufE/NifU"/>
    <property type="match status" value="1"/>
</dbReference>
<dbReference type="eggNOG" id="COG0822">
    <property type="taxonomic scope" value="Bacteria"/>
</dbReference>
<comment type="caution">
    <text evidence="2">The sequence shown here is derived from an EMBL/GenBank/DDBJ whole genome shotgun (WGS) entry which is preliminary data.</text>
</comment>